<sequence length="423" mass="47857">MSTQPQTKFSSEWDIKSPNDAVTTRNLLLAFIESGNHQREVQLNLAVILTIRQLRNKINQTHDSVYKLRSVGAEAAEVIELDGRLEDLRQKLVDAVAAFKGHDEKVEYQELNFALKVRKQITEESKLELRNAIHDSRICLVQGVEEVAALRRIGMQCDLIAIDEGNVIGAALATSLGRKVLTAEGKKQRTNQNRVIANVYSLLQQHHKDHFGELNLLELRAKVYTILMGINQDGFPNFRKSIEEIKSQVIEVNRKSRESMARFGVPDVNNIGGEHRIAIAAQVGNAEKARMYLSLMVGVDGVLTHLNTTTAIPNFIGLSRKLHWIDEEKIKLEGMFEDIGEERFAKRLANLQKRWTKTWGEVVAATSKYSNFDFNSIESVDKGVITIDIKTNEGIREHFENSLRNEIEFSIPRLHMVLPPSSI</sequence>
<dbReference type="EMBL" id="AWWV01012189">
    <property type="protein sequence ID" value="OMO68552.1"/>
    <property type="molecule type" value="Genomic_DNA"/>
</dbReference>
<gene>
    <name evidence="1" type="ORF">CCACVL1_19909</name>
</gene>
<evidence type="ECO:0000313" key="2">
    <source>
        <dbReference type="Proteomes" id="UP000188268"/>
    </source>
</evidence>
<accession>A0A1R3HDY8</accession>
<dbReference type="Proteomes" id="UP000188268">
    <property type="component" value="Unassembled WGS sequence"/>
</dbReference>
<dbReference type="AlphaFoldDB" id="A0A1R3HDY8"/>
<keyword evidence="2" id="KW-1185">Reference proteome</keyword>
<dbReference type="Gramene" id="OMO68552">
    <property type="protein sequence ID" value="OMO68552"/>
    <property type="gene ID" value="CCACVL1_19909"/>
</dbReference>
<evidence type="ECO:0000313" key="1">
    <source>
        <dbReference type="EMBL" id="OMO68552.1"/>
    </source>
</evidence>
<name>A0A1R3HDY8_COCAP</name>
<comment type="caution">
    <text evidence="1">The sequence shown here is derived from an EMBL/GenBank/DDBJ whole genome shotgun (WGS) entry which is preliminary data.</text>
</comment>
<protein>
    <submittedName>
        <fullName evidence="1">Uncharacterized protein</fullName>
    </submittedName>
</protein>
<reference evidence="1 2" key="1">
    <citation type="submission" date="2013-09" db="EMBL/GenBank/DDBJ databases">
        <title>Corchorus capsularis genome sequencing.</title>
        <authorList>
            <person name="Alam M."/>
            <person name="Haque M.S."/>
            <person name="Islam M.S."/>
            <person name="Emdad E.M."/>
            <person name="Islam M.M."/>
            <person name="Ahmed B."/>
            <person name="Halim A."/>
            <person name="Hossen Q.M.M."/>
            <person name="Hossain M.Z."/>
            <person name="Ahmed R."/>
            <person name="Khan M.M."/>
            <person name="Islam R."/>
            <person name="Rashid M.M."/>
            <person name="Khan S.A."/>
            <person name="Rahman M.S."/>
            <person name="Alam M."/>
        </authorList>
    </citation>
    <scope>NUCLEOTIDE SEQUENCE [LARGE SCALE GENOMIC DNA]</scope>
    <source>
        <strain evidence="2">cv. CVL-1</strain>
        <tissue evidence="1">Whole seedling</tissue>
    </source>
</reference>
<proteinExistence type="predicted"/>
<organism evidence="1 2">
    <name type="scientific">Corchorus capsularis</name>
    <name type="common">Jute</name>
    <dbReference type="NCBI Taxonomy" id="210143"/>
    <lineage>
        <taxon>Eukaryota</taxon>
        <taxon>Viridiplantae</taxon>
        <taxon>Streptophyta</taxon>
        <taxon>Embryophyta</taxon>
        <taxon>Tracheophyta</taxon>
        <taxon>Spermatophyta</taxon>
        <taxon>Magnoliopsida</taxon>
        <taxon>eudicotyledons</taxon>
        <taxon>Gunneridae</taxon>
        <taxon>Pentapetalae</taxon>
        <taxon>rosids</taxon>
        <taxon>malvids</taxon>
        <taxon>Malvales</taxon>
        <taxon>Malvaceae</taxon>
        <taxon>Grewioideae</taxon>
        <taxon>Apeibeae</taxon>
        <taxon>Corchorus</taxon>
    </lineage>
</organism>